<accession>A0AB34PMV5</accession>
<evidence type="ECO:0000313" key="12">
    <source>
        <dbReference type="EMBL" id="KGR04549.1"/>
    </source>
</evidence>
<dbReference type="GO" id="GO:0000724">
    <property type="term" value="P:double-strand break repair via homologous recombination"/>
    <property type="evidence" value="ECO:0007669"/>
    <property type="project" value="TreeGrafter"/>
</dbReference>
<dbReference type="Pfam" id="PF02463">
    <property type="entry name" value="SMC_N"/>
    <property type="match status" value="1"/>
</dbReference>
<keyword evidence="9" id="KW-0539">Nucleus</keyword>
<dbReference type="AlphaFoldDB" id="A0AB34PMV5"/>
<feature type="coiled-coil region" evidence="10">
    <location>
        <begin position="194"/>
        <end position="404"/>
    </location>
</feature>
<evidence type="ECO:0000256" key="1">
    <source>
        <dbReference type="ARBA" id="ARBA00004123"/>
    </source>
</evidence>
<dbReference type="InterPro" id="IPR003395">
    <property type="entry name" value="RecF/RecN/SMC_N"/>
</dbReference>
<dbReference type="SUPFAM" id="SSF52540">
    <property type="entry name" value="P-loop containing nucleoside triphosphate hydrolases"/>
    <property type="match status" value="2"/>
</dbReference>
<reference evidence="12 13" key="1">
    <citation type="submission" date="2013-12" db="EMBL/GenBank/DDBJ databases">
        <title>The Genome Sequence of Candida albicans P78048.</title>
        <authorList>
            <consortium name="The Broad Institute Genome Sequencing Platform"/>
            <consortium name="The Broad Institute Genome Sequencing Center for Infectious Disease"/>
            <person name="Cuomo C."/>
            <person name="Bennett R."/>
            <person name="Hirakawa M."/>
            <person name="Noverr M."/>
            <person name="Mitchell A."/>
            <person name="Young S.K."/>
            <person name="Zeng Q."/>
            <person name="Gargeya S."/>
            <person name="Fitzgerald M."/>
            <person name="Abouelleil A."/>
            <person name="Alvarado L."/>
            <person name="Berlin A.M."/>
            <person name="Chapman S.B."/>
            <person name="Dewar J."/>
            <person name="Goldberg J."/>
            <person name="Griggs A."/>
            <person name="Gujja S."/>
            <person name="Hansen M."/>
            <person name="Howarth C."/>
            <person name="Imamovic A."/>
            <person name="Larimer J."/>
            <person name="McCowan C."/>
            <person name="Murphy C."/>
            <person name="Pearson M."/>
            <person name="Priest M."/>
            <person name="Roberts A."/>
            <person name="Saif S."/>
            <person name="Shea T."/>
            <person name="Sykes S."/>
            <person name="Wortman J."/>
            <person name="Nusbaum C."/>
            <person name="Birren B."/>
        </authorList>
    </citation>
    <scope>NUCLEOTIDE SEQUENCE [LARGE SCALE GENOMIC DNA]</scope>
    <source>
        <strain evidence="12 13">P78048</strain>
    </source>
</reference>
<dbReference type="Proteomes" id="UP000030161">
    <property type="component" value="Unassembled WGS sequence"/>
</dbReference>
<proteinExistence type="inferred from homology"/>
<evidence type="ECO:0000256" key="5">
    <source>
        <dbReference type="ARBA" id="ARBA00022454"/>
    </source>
</evidence>
<dbReference type="SMR" id="A0AB34PMV5"/>
<evidence type="ECO:0000256" key="4">
    <source>
        <dbReference type="ARBA" id="ARBA00018687"/>
    </source>
</evidence>
<evidence type="ECO:0000259" key="11">
    <source>
        <dbReference type="Pfam" id="PF02463"/>
    </source>
</evidence>
<keyword evidence="6" id="KW-0547">Nucleotide-binding</keyword>
<keyword evidence="7" id="KW-0067">ATP-binding</keyword>
<name>A0AB34PMV5_CANAX</name>
<feature type="coiled-coil region" evidence="10">
    <location>
        <begin position="638"/>
        <end position="717"/>
    </location>
</feature>
<feature type="domain" description="RecF/RecN/SMC N-terminal" evidence="11">
    <location>
        <begin position="25"/>
        <end position="1031"/>
    </location>
</feature>
<keyword evidence="5" id="KW-0158">Chromosome</keyword>
<dbReference type="EMBL" id="AJIX01000042">
    <property type="protein sequence ID" value="KGR04549.1"/>
    <property type="molecule type" value="Genomic_DNA"/>
</dbReference>
<dbReference type="InterPro" id="IPR027417">
    <property type="entry name" value="P-loop_NTPase"/>
</dbReference>
<dbReference type="PANTHER" id="PTHR45916">
    <property type="entry name" value="STRUCTURAL MAINTENANCE OF CHROMOSOMES PROTEIN 5"/>
    <property type="match status" value="1"/>
</dbReference>
<comment type="subcellular location">
    <subcellularLocation>
        <location evidence="2">Chromosome</location>
    </subcellularLocation>
    <subcellularLocation>
        <location evidence="1">Nucleus</location>
    </subcellularLocation>
</comment>
<organism evidence="12 13">
    <name type="scientific">Candida albicans P78048</name>
    <dbReference type="NCBI Taxonomy" id="1094989"/>
    <lineage>
        <taxon>Eukaryota</taxon>
        <taxon>Fungi</taxon>
        <taxon>Dikarya</taxon>
        <taxon>Ascomycota</taxon>
        <taxon>Saccharomycotina</taxon>
        <taxon>Pichiomycetes</taxon>
        <taxon>Debaryomycetaceae</taxon>
        <taxon>Candida/Lodderomyces clade</taxon>
        <taxon>Candida</taxon>
    </lineage>
</organism>
<dbReference type="GO" id="GO:0007059">
    <property type="term" value="P:chromosome segregation"/>
    <property type="evidence" value="ECO:0007669"/>
    <property type="project" value="UniProtKB-ARBA"/>
</dbReference>
<evidence type="ECO:0000256" key="2">
    <source>
        <dbReference type="ARBA" id="ARBA00004286"/>
    </source>
</evidence>
<comment type="caution">
    <text evidence="12">The sequence shown here is derived from an EMBL/GenBank/DDBJ whole genome shotgun (WGS) entry which is preliminary data.</text>
</comment>
<evidence type="ECO:0000256" key="3">
    <source>
        <dbReference type="ARBA" id="ARBA00010171"/>
    </source>
</evidence>
<gene>
    <name evidence="12" type="ORF">MG3_05678</name>
</gene>
<dbReference type="FunFam" id="3.40.50.300:FF:001301">
    <property type="entry name" value="Structural maintenance of chromosomes 5"/>
    <property type="match status" value="1"/>
</dbReference>
<evidence type="ECO:0000313" key="13">
    <source>
        <dbReference type="Proteomes" id="UP000030161"/>
    </source>
</evidence>
<comment type="similarity">
    <text evidence="3">Belongs to the SMC family. SMC5 subfamily.</text>
</comment>
<sequence>MSSESNGSASKRRKVLEPSKFRPGFIRKVRVWNFTTYSYTEFNLSPTLNMIIGPNGSGKSTLVASICIGLAGSINLIKRKNLKSMIKTGQEKSSVEITIENYEGHSPIVIKREFTAKESNWTVNNKRATESKIKDIRTKFNIQLDNLCHFLPQERVAEFAGLSPEKLLMETERTLGDGHLLIMHEDLIAKDNESQQLGNKIKDIEGRLAKLHEDRSKLEEEARKLEEYDRKSEEVDNHRLLIPYAKYQDLKNQRTHLKRLRDEAKHKLRTFQANFKPLENDIANAEKSINEESEKYSHLKDSLKSTLNEINQHKSTQKQVTTEISELRANLKSYQTRAEQKKKELEEIKKEIAELQEKQRGLPQVDPEEMQNLSTESTSKRHELRDLEEQFQEVNSQRSDIGRELTHLTEQLRGAEKRLSTKDKLDMLVSDARQNGRSYRLRDEAFDVHKRLRNEPEYEGRYFEAPVISCNVPDINYAAAAEKIIDNNTLFAFTVTNQSDFDFLSKFSQQTNTNTPLRMVNSVVNPTHEYSKHQLREFGFEGYLSDYIVGPKEVLSMLYSTSKIHTIPVSKHQLSSEQVRRLTNVSGNDRLPFTKFVAGDTLYNIQRSKYGSQQAFYITEKIGRSQYFGVQGLSQEAKDAINAEISKFKEKIEQKKRAYEGHRNNIDSFNERLTEIKHYIHDIKRKQSELQEISKRAGQLQTKIELKKEREQKLEKDSKRDYSSKIRMFEQKIDEKYLASGELFASLSNSVLELCEKENQMKLKKLEIIGYKNKKLTAESLLDELGARQEKLKNDYNRYKREYDEIKQSEAFKEIERQNEAYTDEERSRLADLAQVYVENGTFTEATIRSKIDLLEDELSLLTTADRGSIDALKQKLQDIQLAETNLPLLQTEKERLDTRIKGIQEEYEGELTSLVNKISLAFNKRFTKVASDGRVQLAKSERFKDWKLQILVKFRQESELKVLDHQSQSGGERAVSTIFFIMSLQGLTDAPFRIVDEINQGMDPKNEQMAHRYLVHTACQNSKSQYFLVTPKLLTGLYYHPDMVVHCIFTGPYITDNEEKRDNSMGMLDFAV</sequence>
<dbReference type="GO" id="GO:0003697">
    <property type="term" value="F:single-stranded DNA binding"/>
    <property type="evidence" value="ECO:0007669"/>
    <property type="project" value="TreeGrafter"/>
</dbReference>
<dbReference type="GO" id="GO:0030915">
    <property type="term" value="C:Smc5-Smc6 complex"/>
    <property type="evidence" value="ECO:0007669"/>
    <property type="project" value="UniProtKB-ARBA"/>
</dbReference>
<feature type="coiled-coil region" evidence="10">
    <location>
        <begin position="782"/>
        <end position="809"/>
    </location>
</feature>
<keyword evidence="8 10" id="KW-0175">Coiled coil</keyword>
<dbReference type="Gene3D" id="3.40.50.300">
    <property type="entry name" value="P-loop containing nucleotide triphosphate hydrolases"/>
    <property type="match status" value="2"/>
</dbReference>
<dbReference type="PANTHER" id="PTHR45916:SF1">
    <property type="entry name" value="STRUCTURAL MAINTENANCE OF CHROMOSOMES PROTEIN 5"/>
    <property type="match status" value="1"/>
</dbReference>
<evidence type="ECO:0000256" key="10">
    <source>
        <dbReference type="SAM" id="Coils"/>
    </source>
</evidence>
<dbReference type="GO" id="GO:0005634">
    <property type="term" value="C:nucleus"/>
    <property type="evidence" value="ECO:0007669"/>
    <property type="project" value="UniProtKB-SubCell"/>
</dbReference>
<dbReference type="Gene3D" id="1.10.287.1490">
    <property type="match status" value="1"/>
</dbReference>
<protein>
    <recommendedName>
        <fullName evidence="4">Structural maintenance of chromosomes protein 5</fullName>
    </recommendedName>
</protein>
<evidence type="ECO:0000256" key="7">
    <source>
        <dbReference type="ARBA" id="ARBA00022840"/>
    </source>
</evidence>
<evidence type="ECO:0000256" key="8">
    <source>
        <dbReference type="ARBA" id="ARBA00023054"/>
    </source>
</evidence>
<evidence type="ECO:0000256" key="9">
    <source>
        <dbReference type="ARBA" id="ARBA00023242"/>
    </source>
</evidence>
<evidence type="ECO:0000256" key="6">
    <source>
        <dbReference type="ARBA" id="ARBA00022741"/>
    </source>
</evidence>
<dbReference type="GO" id="GO:0005524">
    <property type="term" value="F:ATP binding"/>
    <property type="evidence" value="ECO:0007669"/>
    <property type="project" value="UniProtKB-KW"/>
</dbReference>